<dbReference type="CDD" id="cd03789">
    <property type="entry name" value="GT9_LPS_heptosyltransferase"/>
    <property type="match status" value="1"/>
</dbReference>
<reference evidence="3 4" key="1">
    <citation type="submission" date="2016-12" db="EMBL/GenBank/DDBJ databases">
        <title>Isolation and genomic insights into novel planktonic Zetaproteobacteria from stratified waters of the Chesapeake Bay.</title>
        <authorList>
            <person name="McAllister S.M."/>
            <person name="Kato S."/>
            <person name="Chan C.S."/>
            <person name="Chiu B.K."/>
            <person name="Field E.K."/>
        </authorList>
    </citation>
    <scope>NUCLEOTIDE SEQUENCE [LARGE SCALE GENOMIC DNA]</scope>
    <source>
        <strain evidence="3 4">CP-5</strain>
    </source>
</reference>
<gene>
    <name evidence="3" type="ORF">Ga0123461_1174</name>
</gene>
<evidence type="ECO:0000256" key="1">
    <source>
        <dbReference type="ARBA" id="ARBA00022676"/>
    </source>
</evidence>
<dbReference type="GO" id="GO:0009244">
    <property type="term" value="P:lipopolysaccharide core region biosynthetic process"/>
    <property type="evidence" value="ECO:0007669"/>
    <property type="project" value="TreeGrafter"/>
</dbReference>
<evidence type="ECO:0000313" key="3">
    <source>
        <dbReference type="EMBL" id="ATX79593.1"/>
    </source>
</evidence>
<evidence type="ECO:0000313" key="4">
    <source>
        <dbReference type="Proteomes" id="UP000231701"/>
    </source>
</evidence>
<proteinExistence type="predicted"/>
<keyword evidence="4" id="KW-1185">Reference proteome</keyword>
<dbReference type="PANTHER" id="PTHR30160">
    <property type="entry name" value="TETRAACYLDISACCHARIDE 4'-KINASE-RELATED"/>
    <property type="match status" value="1"/>
</dbReference>
<organism evidence="3 4">
    <name type="scientific">Mariprofundus aestuarium</name>
    <dbReference type="NCBI Taxonomy" id="1921086"/>
    <lineage>
        <taxon>Bacteria</taxon>
        <taxon>Pseudomonadati</taxon>
        <taxon>Pseudomonadota</taxon>
        <taxon>Candidatius Mariprofundia</taxon>
        <taxon>Mariprofundales</taxon>
        <taxon>Mariprofundaceae</taxon>
        <taxon>Mariprofundus</taxon>
    </lineage>
</organism>
<accession>A0A2K8KXJ5</accession>
<dbReference type="InterPro" id="IPR002201">
    <property type="entry name" value="Glyco_trans_9"/>
</dbReference>
<name>A0A2K8KXJ5_MARES</name>
<protein>
    <submittedName>
        <fullName evidence="3">Heptosyltransferase-1</fullName>
    </submittedName>
</protein>
<dbReference type="SUPFAM" id="SSF53756">
    <property type="entry name" value="UDP-Glycosyltransferase/glycogen phosphorylase"/>
    <property type="match status" value="1"/>
</dbReference>
<keyword evidence="1" id="KW-0328">Glycosyltransferase</keyword>
<dbReference type="RefSeq" id="WP_100277468.1">
    <property type="nucleotide sequence ID" value="NZ_CP018799.1"/>
</dbReference>
<dbReference type="Pfam" id="PF01075">
    <property type="entry name" value="Glyco_transf_9"/>
    <property type="match status" value="1"/>
</dbReference>
<evidence type="ECO:0000256" key="2">
    <source>
        <dbReference type="ARBA" id="ARBA00022679"/>
    </source>
</evidence>
<dbReference type="Gene3D" id="3.40.50.2000">
    <property type="entry name" value="Glycogen Phosphorylase B"/>
    <property type="match status" value="2"/>
</dbReference>
<dbReference type="EMBL" id="CP018799">
    <property type="protein sequence ID" value="ATX79593.1"/>
    <property type="molecule type" value="Genomic_DNA"/>
</dbReference>
<dbReference type="InterPro" id="IPR051199">
    <property type="entry name" value="LPS_LOS_Heptosyltrfase"/>
</dbReference>
<dbReference type="GO" id="GO:0008713">
    <property type="term" value="F:ADP-heptose-lipopolysaccharide heptosyltransferase activity"/>
    <property type="evidence" value="ECO:0007669"/>
    <property type="project" value="TreeGrafter"/>
</dbReference>
<dbReference type="PANTHER" id="PTHR30160:SF19">
    <property type="entry name" value="LIPOPOLYSACCHARIDE HEPTOSYLTRANSFERASE 1"/>
    <property type="match status" value="1"/>
</dbReference>
<dbReference type="OrthoDB" id="9767552at2"/>
<sequence length="344" mass="38405">MKVLIVRLSAFGDIIHCLPALDDLLARPEVEEVHWLVDERYRFVTDILPKQVQVHAVALKGDHPIRSAWKVTRKLRAIGFDAILDLQGLMKSALLSRLCGSPVFGFDRNFLREKPASLLICNVSFHNDERHVVQYYRRIAAAPFINGTAAESIPYAPPAINIEESRCVEEKGLISHLGLEENSYVILHAAGGWETKQLPSATWLAVAEGLKARNIVPLFSWGNEREKVQAESYASRSNGFALPERLNMSQLSTLIRHARVAVGADTGLLHLTAALGKPTITFWGPSASWRSAPLECTENEQDKRLHWHIESNPACGPCFKRKCDNFICMDAIQASRILDAIDII</sequence>
<dbReference type="AlphaFoldDB" id="A0A2K8KXJ5"/>
<dbReference type="Proteomes" id="UP000231701">
    <property type="component" value="Chromosome"/>
</dbReference>
<dbReference type="KEGG" id="maes:Ga0123461_1174"/>
<dbReference type="GO" id="GO:0005829">
    <property type="term" value="C:cytosol"/>
    <property type="evidence" value="ECO:0007669"/>
    <property type="project" value="TreeGrafter"/>
</dbReference>
<keyword evidence="2 3" id="KW-0808">Transferase</keyword>